<organism evidence="2 3">
    <name type="scientific">Mycoplasma seminis</name>
    <dbReference type="NCBI Taxonomy" id="512749"/>
    <lineage>
        <taxon>Bacteria</taxon>
        <taxon>Bacillati</taxon>
        <taxon>Mycoplasmatota</taxon>
        <taxon>Mollicutes</taxon>
        <taxon>Mycoplasmataceae</taxon>
        <taxon>Mycoplasma</taxon>
    </lineage>
</organism>
<dbReference type="Pfam" id="PF02734">
    <property type="entry name" value="Dak2"/>
    <property type="match status" value="1"/>
</dbReference>
<dbReference type="SUPFAM" id="SSF101473">
    <property type="entry name" value="DhaL-like"/>
    <property type="match status" value="1"/>
</dbReference>
<dbReference type="NCBIfam" id="TIGR03599">
    <property type="entry name" value="YloV"/>
    <property type="match status" value="1"/>
</dbReference>
<dbReference type="PROSITE" id="PS51480">
    <property type="entry name" value="DHAL"/>
    <property type="match status" value="1"/>
</dbReference>
<feature type="domain" description="DhaL" evidence="1">
    <location>
        <begin position="11"/>
        <end position="204"/>
    </location>
</feature>
<gene>
    <name evidence="2" type="ORF">Q8852_03530</name>
</gene>
<dbReference type="InterPro" id="IPR004007">
    <property type="entry name" value="DhaL_dom"/>
</dbReference>
<evidence type="ECO:0000259" key="1">
    <source>
        <dbReference type="PROSITE" id="PS51480"/>
    </source>
</evidence>
<evidence type="ECO:0000313" key="3">
    <source>
        <dbReference type="Proteomes" id="UP001237011"/>
    </source>
</evidence>
<protein>
    <submittedName>
        <fullName evidence="2">DAK2 domain-containing protein</fullName>
    </submittedName>
</protein>
<dbReference type="InterPro" id="IPR048394">
    <property type="entry name" value="FakA-like_M"/>
</dbReference>
<keyword evidence="3" id="KW-1185">Reference proteome</keyword>
<dbReference type="Proteomes" id="UP001237011">
    <property type="component" value="Chromosome"/>
</dbReference>
<reference evidence="2" key="1">
    <citation type="submission" date="2023-08" db="EMBL/GenBank/DDBJ databases">
        <title>Complete genome sequence of Mycoplasma seminis 2200.</title>
        <authorList>
            <person name="Spergser J."/>
        </authorList>
    </citation>
    <scope>NUCLEOTIDE SEQUENCE [LARGE SCALE GENOMIC DNA]</scope>
    <source>
        <strain evidence="2">2200</strain>
    </source>
</reference>
<proteinExistence type="predicted"/>
<dbReference type="RefSeq" id="WP_305937801.1">
    <property type="nucleotide sequence ID" value="NZ_CP132191.1"/>
</dbReference>
<dbReference type="Pfam" id="PF13684">
    <property type="entry name" value="FakA-like_C"/>
    <property type="match status" value="1"/>
</dbReference>
<dbReference type="InterPro" id="IPR019986">
    <property type="entry name" value="YloV-like"/>
</dbReference>
<sequence>MSTDKKILNGMVLSNALISGANALINAKNKIDALNVFPVPDGDTGTNMASTIAATIPNLETNLNEPIWKILADMAHDMIYEARGNSGVILSQIFKGFALGSAERNTLNTAELIEAFKGATARAYKSVFKPVEGTILTVIRETTENLEKEFTGKEVSYVEFFQKALDFARKSCDETPNKLKTLREVGVTDSGGEGLYTILWGINEALNDRFVAISEAADDINNFISETEVYEGEFGYCTEVLIDLDNMDKFDKESFTKRLEKVANSLVVVQDDNLVKVHGHAIKPGKLLNLAQEYGEFIKIKSENMTLQANYSKANAEKLKQGHASEERKLCGVVSCNLGSGIVKRMKELGCDFVVESGQTQNPSAQDLINAINNVNADTVFVLTNNSNIILVAQQVAQVITDKNVVVIPTKSQLQGITAMLNFNHEISAEDNIEMINESIENVVTGEITKAIRNTTLNGVKIKNGSYLAIVDGKIISSHTSVMAAAKAILKSSVKPSSEIVSLYFGDESNLSEAEELSNYIDATYDCEIEIVEGNQPTYQFLIGIE</sequence>
<evidence type="ECO:0000313" key="2">
    <source>
        <dbReference type="EMBL" id="WLP85365.1"/>
    </source>
</evidence>
<dbReference type="InterPro" id="IPR033470">
    <property type="entry name" value="FakA-like_C"/>
</dbReference>
<dbReference type="SMART" id="SM01120">
    <property type="entry name" value="Dak2"/>
    <property type="match status" value="1"/>
</dbReference>
<dbReference type="PANTHER" id="PTHR33434:SF4">
    <property type="entry name" value="PHOSPHATASE PROTEIN"/>
    <property type="match status" value="1"/>
</dbReference>
<dbReference type="Gene3D" id="1.25.40.340">
    <property type="match status" value="1"/>
</dbReference>
<dbReference type="EMBL" id="CP132191">
    <property type="protein sequence ID" value="WLP85365.1"/>
    <property type="molecule type" value="Genomic_DNA"/>
</dbReference>
<dbReference type="PANTHER" id="PTHR33434">
    <property type="entry name" value="DEGV DOMAIN-CONTAINING PROTEIN DR_1986-RELATED"/>
    <property type="match status" value="1"/>
</dbReference>
<dbReference type="InterPro" id="IPR050270">
    <property type="entry name" value="DegV_domain_contain"/>
</dbReference>
<dbReference type="SMART" id="SM01121">
    <property type="entry name" value="Dak1_2"/>
    <property type="match status" value="1"/>
</dbReference>
<dbReference type="InterPro" id="IPR036117">
    <property type="entry name" value="DhaL_dom_sf"/>
</dbReference>
<dbReference type="Pfam" id="PF21645">
    <property type="entry name" value="FakA-like_M"/>
    <property type="match status" value="1"/>
</dbReference>
<name>A0ABY9HAZ9_9MOLU</name>
<accession>A0ABY9HAZ9</accession>